<protein>
    <submittedName>
        <fullName evidence="2">Uncharacterized protein</fullName>
    </submittedName>
</protein>
<reference evidence="2" key="1">
    <citation type="submission" date="2018-02" db="EMBL/GenBank/DDBJ databases">
        <title>Rhizophora mucronata_Transcriptome.</title>
        <authorList>
            <person name="Meera S.P."/>
            <person name="Sreeshan A."/>
            <person name="Augustine A."/>
        </authorList>
    </citation>
    <scope>NUCLEOTIDE SEQUENCE</scope>
    <source>
        <tissue evidence="2">Leaf</tissue>
    </source>
</reference>
<evidence type="ECO:0000256" key="1">
    <source>
        <dbReference type="SAM" id="Phobius"/>
    </source>
</evidence>
<keyword evidence="1" id="KW-0472">Membrane</keyword>
<accession>A0A2P2PW22</accession>
<dbReference type="AlphaFoldDB" id="A0A2P2PW22"/>
<sequence>MVILITMEKYIGKERTKTKKRKKRMRKMDWRMRNLGVRRSIEWFGLLSYIRSLLQLLINWVLKRLFQRKFLT</sequence>
<organism evidence="2">
    <name type="scientific">Rhizophora mucronata</name>
    <name type="common">Asiatic mangrove</name>
    <dbReference type="NCBI Taxonomy" id="61149"/>
    <lineage>
        <taxon>Eukaryota</taxon>
        <taxon>Viridiplantae</taxon>
        <taxon>Streptophyta</taxon>
        <taxon>Embryophyta</taxon>
        <taxon>Tracheophyta</taxon>
        <taxon>Spermatophyta</taxon>
        <taxon>Magnoliopsida</taxon>
        <taxon>eudicotyledons</taxon>
        <taxon>Gunneridae</taxon>
        <taxon>Pentapetalae</taxon>
        <taxon>rosids</taxon>
        <taxon>fabids</taxon>
        <taxon>Malpighiales</taxon>
        <taxon>Rhizophoraceae</taxon>
        <taxon>Rhizophora</taxon>
    </lineage>
</organism>
<dbReference type="EMBL" id="GGEC01078463">
    <property type="protein sequence ID" value="MBX58947.1"/>
    <property type="molecule type" value="Transcribed_RNA"/>
</dbReference>
<evidence type="ECO:0000313" key="2">
    <source>
        <dbReference type="EMBL" id="MBX58947.1"/>
    </source>
</evidence>
<keyword evidence="1" id="KW-0812">Transmembrane</keyword>
<feature type="transmembrane region" description="Helical" evidence="1">
    <location>
        <begin position="43"/>
        <end position="62"/>
    </location>
</feature>
<keyword evidence="1" id="KW-1133">Transmembrane helix</keyword>
<name>A0A2P2PW22_RHIMU</name>
<proteinExistence type="predicted"/>